<dbReference type="PANTHER" id="PTHR22617:SF43">
    <property type="entry name" value="PROTEIN PILI"/>
    <property type="match status" value="1"/>
</dbReference>
<dbReference type="GO" id="GO:0006935">
    <property type="term" value="P:chemotaxis"/>
    <property type="evidence" value="ECO:0007669"/>
    <property type="project" value="InterPro"/>
</dbReference>
<proteinExistence type="predicted"/>
<dbReference type="Gene3D" id="2.40.50.180">
    <property type="entry name" value="CheA-289, Domain 4"/>
    <property type="match status" value="1"/>
</dbReference>
<dbReference type="GO" id="GO:0005829">
    <property type="term" value="C:cytosol"/>
    <property type="evidence" value="ECO:0007669"/>
    <property type="project" value="TreeGrafter"/>
</dbReference>
<dbReference type="InterPro" id="IPR036061">
    <property type="entry name" value="CheW-like_dom_sf"/>
</dbReference>
<feature type="domain" description="CheW-like" evidence="1">
    <location>
        <begin position="4"/>
        <end position="142"/>
    </location>
</feature>
<dbReference type="Pfam" id="PF01584">
    <property type="entry name" value="CheW"/>
    <property type="match status" value="1"/>
</dbReference>
<dbReference type="PROSITE" id="PS50851">
    <property type="entry name" value="CHEW"/>
    <property type="match status" value="1"/>
</dbReference>
<dbReference type="HOGENOM" id="CLU_048995_3_4_7"/>
<accession>F3Z074</accession>
<dbReference type="STRING" id="690850.Desaf_1439"/>
<dbReference type="KEGG" id="daf:Desaf_1439"/>
<reference evidence="2 3" key="1">
    <citation type="journal article" date="2011" name="J. Bacteriol.">
        <title>Genome sequence of the mercury-methylating and pleomorphic Desulfovibrio africanus Strain Walvis Bay.</title>
        <authorList>
            <person name="Brown S.D."/>
            <person name="Wall J.D."/>
            <person name="Kucken A.M."/>
            <person name="Gilmour C.C."/>
            <person name="Podar M."/>
            <person name="Brandt C.C."/>
            <person name="Teshima H."/>
            <person name="Detter J.C."/>
            <person name="Han C.S."/>
            <person name="Land M.L."/>
            <person name="Lucas S."/>
            <person name="Han J."/>
            <person name="Pennacchio L."/>
            <person name="Nolan M."/>
            <person name="Pitluck S."/>
            <person name="Woyke T."/>
            <person name="Goodwin L."/>
            <person name="Palumbo A.V."/>
            <person name="Elias D.A."/>
        </authorList>
    </citation>
    <scope>NUCLEOTIDE SEQUENCE [LARGE SCALE GENOMIC DNA]</scope>
    <source>
        <strain evidence="2 3">Walvis Bay</strain>
    </source>
</reference>
<keyword evidence="3" id="KW-1185">Reference proteome</keyword>
<dbReference type="eggNOG" id="COG0835">
    <property type="taxonomic scope" value="Bacteria"/>
</dbReference>
<protein>
    <submittedName>
        <fullName evidence="2">CheW protein</fullName>
    </submittedName>
</protein>
<dbReference type="InterPro" id="IPR039315">
    <property type="entry name" value="CheW"/>
</dbReference>
<sequence>MAKPTRYVLFSLDSHRFAVPLRDVLSAERAAWVTSLPGAPEVILGAVDIGGRMAPVVDLRRRFGLPPRELRVSDSFLLVRASGRLLALLVDAVEGVREAMASCITLAGEIWPGLEYLDGVARLEDEIVLIHDLARLLSLEEAQALDEAASGLRREQADA</sequence>
<dbReference type="Proteomes" id="UP000007844">
    <property type="component" value="Chromosome"/>
</dbReference>
<dbReference type="SMART" id="SM00260">
    <property type="entry name" value="CheW"/>
    <property type="match status" value="1"/>
</dbReference>
<dbReference type="Gene3D" id="2.30.30.40">
    <property type="entry name" value="SH3 Domains"/>
    <property type="match status" value="1"/>
</dbReference>
<evidence type="ECO:0000259" key="1">
    <source>
        <dbReference type="PROSITE" id="PS50851"/>
    </source>
</evidence>
<evidence type="ECO:0000313" key="2">
    <source>
        <dbReference type="EMBL" id="EGJ49776.1"/>
    </source>
</evidence>
<gene>
    <name evidence="2" type="ORF">Desaf_1439</name>
</gene>
<dbReference type="InterPro" id="IPR002545">
    <property type="entry name" value="CheW-lke_dom"/>
</dbReference>
<dbReference type="PANTHER" id="PTHR22617">
    <property type="entry name" value="CHEMOTAXIS SENSOR HISTIDINE KINASE-RELATED"/>
    <property type="match status" value="1"/>
</dbReference>
<organism evidence="2 3">
    <name type="scientific">Desulfocurvibacter africanus subsp. africanus str. Walvis Bay</name>
    <dbReference type="NCBI Taxonomy" id="690850"/>
    <lineage>
        <taxon>Bacteria</taxon>
        <taxon>Pseudomonadati</taxon>
        <taxon>Thermodesulfobacteriota</taxon>
        <taxon>Desulfovibrionia</taxon>
        <taxon>Desulfovibrionales</taxon>
        <taxon>Desulfovibrionaceae</taxon>
        <taxon>Desulfocurvibacter</taxon>
    </lineage>
</organism>
<dbReference type="RefSeq" id="WP_014259564.1">
    <property type="nucleotide sequence ID" value="NC_016629.1"/>
</dbReference>
<name>F3Z074_DESAF</name>
<dbReference type="GO" id="GO:0007165">
    <property type="term" value="P:signal transduction"/>
    <property type="evidence" value="ECO:0007669"/>
    <property type="project" value="InterPro"/>
</dbReference>
<dbReference type="EMBL" id="CP003221">
    <property type="protein sequence ID" value="EGJ49776.1"/>
    <property type="molecule type" value="Genomic_DNA"/>
</dbReference>
<dbReference type="AlphaFoldDB" id="F3Z074"/>
<evidence type="ECO:0000313" key="3">
    <source>
        <dbReference type="Proteomes" id="UP000007844"/>
    </source>
</evidence>
<dbReference type="SUPFAM" id="SSF50341">
    <property type="entry name" value="CheW-like"/>
    <property type="match status" value="1"/>
</dbReference>